<name>A0ABR3G9J2_9PEZI</name>
<dbReference type="EMBL" id="JBBBZM010000160">
    <property type="protein sequence ID" value="KAL0632610.1"/>
    <property type="molecule type" value="Genomic_DNA"/>
</dbReference>
<dbReference type="InterPro" id="IPR029057">
    <property type="entry name" value="PRTase-like"/>
</dbReference>
<dbReference type="Gene3D" id="3.40.50.2020">
    <property type="match status" value="3"/>
</dbReference>
<evidence type="ECO:0000256" key="11">
    <source>
        <dbReference type="SAM" id="MobiDB-lite"/>
    </source>
</evidence>
<evidence type="ECO:0000313" key="13">
    <source>
        <dbReference type="EMBL" id="KAL0632610.1"/>
    </source>
</evidence>
<organism evidence="13 14">
    <name type="scientific">Discina gigas</name>
    <dbReference type="NCBI Taxonomy" id="1032678"/>
    <lineage>
        <taxon>Eukaryota</taxon>
        <taxon>Fungi</taxon>
        <taxon>Dikarya</taxon>
        <taxon>Ascomycota</taxon>
        <taxon>Pezizomycotina</taxon>
        <taxon>Pezizomycetes</taxon>
        <taxon>Pezizales</taxon>
        <taxon>Discinaceae</taxon>
        <taxon>Discina</taxon>
    </lineage>
</organism>
<keyword evidence="8" id="KW-0067">ATP-binding</keyword>
<dbReference type="InterPro" id="IPR029099">
    <property type="entry name" value="Pribosyltran_N"/>
</dbReference>
<feature type="region of interest" description="Disordered" evidence="11">
    <location>
        <begin position="316"/>
        <end position="371"/>
    </location>
</feature>
<dbReference type="InterPro" id="IPR000842">
    <property type="entry name" value="PRib_PP_synth_CS"/>
</dbReference>
<evidence type="ECO:0000256" key="3">
    <source>
        <dbReference type="ARBA" id="ARBA00022679"/>
    </source>
</evidence>
<proteinExistence type="inferred from homology"/>
<sequence>MRRVKIFSGSSHPELTESICERLGTTPGKCDLRKFSNGETSVDIGCSIRDQDVFIVQSGSQKANDSIMELLILISACKGGSANKITAVMPYFPYSKQSKKKSHRGAITARMLANLLTVAGVDHVITVDLHASQMQGFFTKPVDNLYAEPLLARWIRHNVSNWRETVVVSKNPGGTKRVTQLADVLKLNFALITTDRRRINRDGWASSRFQSHRHSPVESVDGDAKENFSVGGVSGASYGEAVGPATDFGTAPRVSAPLAAGLGITTTAAGPPYFGVASGQSNGVYGHPNPEDDPDDEYADGHAHSVTYGRLIQGHIVDDDYPSPSPSLNPSHGDDPMMASIHSLPSLHPTDHALSGSIDADNSDDEDEVDQLPGSEKMITLVGEVRNRTALIVDDMIDRPGSWIAAAEHVKMRGGAKKVICIATHGVFGGDCLREMEDCSCIDQIVVTNSFPIPQEQRRGLRKLTVIDLSQLLSEAIRRNHHGLPTLNLIPDFY</sequence>
<evidence type="ECO:0000313" key="14">
    <source>
        <dbReference type="Proteomes" id="UP001447188"/>
    </source>
</evidence>
<dbReference type="Pfam" id="PF14572">
    <property type="entry name" value="Pribosyl_synth"/>
    <property type="match status" value="1"/>
</dbReference>
<comment type="catalytic activity">
    <reaction evidence="10">
        <text>D-ribose 5-phosphate + ATP = 5-phospho-alpha-D-ribose 1-diphosphate + AMP + H(+)</text>
        <dbReference type="Rhea" id="RHEA:15609"/>
        <dbReference type="ChEBI" id="CHEBI:15378"/>
        <dbReference type="ChEBI" id="CHEBI:30616"/>
        <dbReference type="ChEBI" id="CHEBI:58017"/>
        <dbReference type="ChEBI" id="CHEBI:78346"/>
        <dbReference type="ChEBI" id="CHEBI:456215"/>
        <dbReference type="EC" id="2.7.6.1"/>
    </reaction>
</comment>
<dbReference type="InterPro" id="IPR000836">
    <property type="entry name" value="PRTase_dom"/>
</dbReference>
<keyword evidence="14" id="KW-1185">Reference proteome</keyword>
<dbReference type="PANTHER" id="PTHR10210:SF57">
    <property type="entry name" value="RIBOSE-PHOSPHATE DIPHOSPHOKINASE"/>
    <property type="match status" value="1"/>
</dbReference>
<dbReference type="InterPro" id="IPR005946">
    <property type="entry name" value="Rib-P_diPkinase"/>
</dbReference>
<dbReference type="SMART" id="SM01400">
    <property type="entry name" value="Pribosyltran_N"/>
    <property type="match status" value="1"/>
</dbReference>
<comment type="caution">
    <text evidence="13">The sequence shown here is derived from an EMBL/GenBank/DDBJ whole genome shotgun (WGS) entry which is preliminary data.</text>
</comment>
<dbReference type="NCBIfam" id="TIGR01251">
    <property type="entry name" value="ribP_PPkin"/>
    <property type="match status" value="1"/>
</dbReference>
<evidence type="ECO:0000256" key="5">
    <source>
        <dbReference type="ARBA" id="ARBA00022727"/>
    </source>
</evidence>
<dbReference type="EC" id="2.7.6.1" evidence="2"/>
<evidence type="ECO:0000259" key="12">
    <source>
        <dbReference type="Pfam" id="PF13793"/>
    </source>
</evidence>
<evidence type="ECO:0000256" key="9">
    <source>
        <dbReference type="ARBA" id="ARBA00022842"/>
    </source>
</evidence>
<dbReference type="CDD" id="cd06223">
    <property type="entry name" value="PRTases_typeI"/>
    <property type="match status" value="1"/>
</dbReference>
<dbReference type="PANTHER" id="PTHR10210">
    <property type="entry name" value="RIBOSE-PHOSPHATE DIPHOSPHOKINASE FAMILY MEMBER"/>
    <property type="match status" value="1"/>
</dbReference>
<dbReference type="SUPFAM" id="SSF53271">
    <property type="entry name" value="PRTase-like"/>
    <property type="match status" value="2"/>
</dbReference>
<dbReference type="PROSITE" id="PS00114">
    <property type="entry name" value="PRPP_SYNTHASE"/>
    <property type="match status" value="1"/>
</dbReference>
<reference evidence="13 14" key="1">
    <citation type="submission" date="2024-02" db="EMBL/GenBank/DDBJ databases">
        <title>Discinaceae phylogenomics.</title>
        <authorList>
            <person name="Dirks A.C."/>
            <person name="James T.Y."/>
        </authorList>
    </citation>
    <scope>NUCLEOTIDE SEQUENCE [LARGE SCALE GENOMIC DNA]</scope>
    <source>
        <strain evidence="13 14">ACD0624</strain>
    </source>
</reference>
<evidence type="ECO:0000256" key="7">
    <source>
        <dbReference type="ARBA" id="ARBA00022777"/>
    </source>
</evidence>
<comment type="similarity">
    <text evidence="1">Belongs to the ribose-phosphate pyrophosphokinase family.</text>
</comment>
<feature type="compositionally biased region" description="Acidic residues" evidence="11">
    <location>
        <begin position="361"/>
        <end position="370"/>
    </location>
</feature>
<keyword evidence="3 13" id="KW-0808">Transferase</keyword>
<keyword evidence="6" id="KW-0547">Nucleotide-binding</keyword>
<dbReference type="Pfam" id="PF13793">
    <property type="entry name" value="Pribosyltran_N"/>
    <property type="match status" value="1"/>
</dbReference>
<evidence type="ECO:0000256" key="8">
    <source>
        <dbReference type="ARBA" id="ARBA00022840"/>
    </source>
</evidence>
<accession>A0ABR3G9J2</accession>
<keyword evidence="5" id="KW-0545">Nucleotide biosynthesis</keyword>
<feature type="domain" description="Ribose-phosphate pyrophosphokinase N-terminal" evidence="12">
    <location>
        <begin position="4"/>
        <end position="120"/>
    </location>
</feature>
<feature type="region of interest" description="Disordered" evidence="11">
    <location>
        <begin position="280"/>
        <end position="301"/>
    </location>
</feature>
<evidence type="ECO:0000256" key="6">
    <source>
        <dbReference type="ARBA" id="ARBA00022741"/>
    </source>
</evidence>
<keyword evidence="9" id="KW-0460">Magnesium</keyword>
<gene>
    <name evidence="13" type="primary">PRS1_1</name>
    <name evidence="13" type="ORF">Q9L58_008500</name>
</gene>
<evidence type="ECO:0000256" key="4">
    <source>
        <dbReference type="ARBA" id="ARBA00022723"/>
    </source>
</evidence>
<evidence type="ECO:0000256" key="2">
    <source>
        <dbReference type="ARBA" id="ARBA00013247"/>
    </source>
</evidence>
<evidence type="ECO:0000256" key="1">
    <source>
        <dbReference type="ARBA" id="ARBA00006478"/>
    </source>
</evidence>
<dbReference type="GO" id="GO:0004749">
    <property type="term" value="F:ribose phosphate diphosphokinase activity"/>
    <property type="evidence" value="ECO:0007669"/>
    <property type="project" value="UniProtKB-EC"/>
</dbReference>
<keyword evidence="4" id="KW-0479">Metal-binding</keyword>
<dbReference type="Proteomes" id="UP001447188">
    <property type="component" value="Unassembled WGS sequence"/>
</dbReference>
<protein>
    <recommendedName>
        <fullName evidence="2">ribose-phosphate diphosphokinase</fullName>
        <ecNumber evidence="2">2.7.6.1</ecNumber>
    </recommendedName>
</protein>
<evidence type="ECO:0000256" key="10">
    <source>
        <dbReference type="ARBA" id="ARBA00049535"/>
    </source>
</evidence>
<keyword evidence="7" id="KW-0418">Kinase</keyword>